<dbReference type="EMBL" id="AWFF01000098">
    <property type="protein sequence ID" value="KCZ50963.1"/>
    <property type="molecule type" value="Genomic_DNA"/>
</dbReference>
<proteinExistence type="predicted"/>
<name>A0A062TZP4_9PROT</name>
<dbReference type="AlphaFoldDB" id="A0A062TZP4"/>
<reference evidence="1 2" key="1">
    <citation type="journal article" date="2014" name="Antonie Van Leeuwenhoek">
        <title>Hyphomonas beringensis sp. nov. and Hyphomonas chukchiensis sp. nov., isolated from surface seawater of the Bering Sea and Chukchi Sea.</title>
        <authorList>
            <person name="Li C."/>
            <person name="Lai Q."/>
            <person name="Li G."/>
            <person name="Dong C."/>
            <person name="Wang J."/>
            <person name="Liao Y."/>
            <person name="Shao Z."/>
        </authorList>
    </citation>
    <scope>NUCLEOTIDE SEQUENCE [LARGE SCALE GENOMIC DNA]</scope>
    <source>
        <strain evidence="1 2">25B14_1</strain>
    </source>
</reference>
<sequence>MVSLGGAAARAVITATANQQQSCFQSSVRLPIFFRADVEYS</sequence>
<evidence type="ECO:0000313" key="1">
    <source>
        <dbReference type="EMBL" id="KCZ50963.1"/>
    </source>
</evidence>
<dbReference type="PATRIC" id="fig|1280946.3.peg.3362"/>
<gene>
    <name evidence="1" type="ORF">HY29_06325</name>
</gene>
<organism evidence="1 2">
    <name type="scientific">Hyphomonas beringensis</name>
    <dbReference type="NCBI Taxonomy" id="1280946"/>
    <lineage>
        <taxon>Bacteria</taxon>
        <taxon>Pseudomonadati</taxon>
        <taxon>Pseudomonadota</taxon>
        <taxon>Alphaproteobacteria</taxon>
        <taxon>Hyphomonadales</taxon>
        <taxon>Hyphomonadaceae</taxon>
        <taxon>Hyphomonas</taxon>
    </lineage>
</organism>
<comment type="caution">
    <text evidence="1">The sequence shown here is derived from an EMBL/GenBank/DDBJ whole genome shotgun (WGS) entry which is preliminary data.</text>
</comment>
<evidence type="ECO:0000313" key="2">
    <source>
        <dbReference type="Proteomes" id="UP000027037"/>
    </source>
</evidence>
<protein>
    <submittedName>
        <fullName evidence="1">Uncharacterized protein</fullName>
    </submittedName>
</protein>
<dbReference type="Proteomes" id="UP000027037">
    <property type="component" value="Unassembled WGS sequence"/>
</dbReference>
<accession>A0A062TZP4</accession>
<keyword evidence="2" id="KW-1185">Reference proteome</keyword>
<dbReference type="STRING" id="1280946.HY29_06325"/>